<sequence length="293" mass="32891">MYFDTDVTNDDGEEQEFEDYDDDSSDDIDLYSSNHSSSDDASTPKGGGDSSIVRHDKEIIDEWSPRGRCSNNTSGNNRDIGVEGSQRGRGSNNTSGNGSNRADDCSPRETCSNNIRRRDPKISHHAVRPFKTMFKGAYAIWTQVPQDHRARDIVRCVRKAAMKATRVNDNVDISSNRPNQIGEMIGFLWLGAFLHQTEVLSWCRIDEGSCFCANGYTGSESIYGAHTCSPYEEIRIPKQQNDDLKKKIEDERVDAEAQRVADQLAWHKTLNDRLESFAKNYPPRATASEPGLI</sequence>
<evidence type="ECO:0000256" key="1">
    <source>
        <dbReference type="SAM" id="MobiDB-lite"/>
    </source>
</evidence>
<accession>A0A699HCT4</accession>
<protein>
    <submittedName>
        <fullName evidence="2">Uncharacterized protein</fullName>
    </submittedName>
</protein>
<organism evidence="2">
    <name type="scientific">Tanacetum cinerariifolium</name>
    <name type="common">Dalmatian daisy</name>
    <name type="synonym">Chrysanthemum cinerariifolium</name>
    <dbReference type="NCBI Taxonomy" id="118510"/>
    <lineage>
        <taxon>Eukaryota</taxon>
        <taxon>Viridiplantae</taxon>
        <taxon>Streptophyta</taxon>
        <taxon>Embryophyta</taxon>
        <taxon>Tracheophyta</taxon>
        <taxon>Spermatophyta</taxon>
        <taxon>Magnoliopsida</taxon>
        <taxon>eudicotyledons</taxon>
        <taxon>Gunneridae</taxon>
        <taxon>Pentapetalae</taxon>
        <taxon>asterids</taxon>
        <taxon>campanulids</taxon>
        <taxon>Asterales</taxon>
        <taxon>Asteraceae</taxon>
        <taxon>Asteroideae</taxon>
        <taxon>Anthemideae</taxon>
        <taxon>Anthemidinae</taxon>
        <taxon>Tanacetum</taxon>
    </lineage>
</organism>
<gene>
    <name evidence="2" type="ORF">Tci_368833</name>
</gene>
<comment type="caution">
    <text evidence="2">The sequence shown here is derived from an EMBL/GenBank/DDBJ whole genome shotgun (WGS) entry which is preliminary data.</text>
</comment>
<name>A0A699HCT4_TANCI</name>
<feature type="compositionally biased region" description="Basic and acidic residues" evidence="1">
    <location>
        <begin position="52"/>
        <end position="65"/>
    </location>
</feature>
<proteinExistence type="predicted"/>
<feature type="compositionally biased region" description="Low complexity" evidence="1">
    <location>
        <begin position="30"/>
        <end position="41"/>
    </location>
</feature>
<reference evidence="2" key="1">
    <citation type="journal article" date="2019" name="Sci. Rep.">
        <title>Draft genome of Tanacetum cinerariifolium, the natural source of mosquito coil.</title>
        <authorList>
            <person name="Yamashiro T."/>
            <person name="Shiraishi A."/>
            <person name="Satake H."/>
            <person name="Nakayama K."/>
        </authorList>
    </citation>
    <scope>NUCLEOTIDE SEQUENCE</scope>
</reference>
<dbReference type="AlphaFoldDB" id="A0A699HCT4"/>
<feature type="compositionally biased region" description="Low complexity" evidence="1">
    <location>
        <begin position="84"/>
        <end position="100"/>
    </location>
</feature>
<feature type="compositionally biased region" description="Acidic residues" evidence="1">
    <location>
        <begin position="7"/>
        <end position="29"/>
    </location>
</feature>
<dbReference type="EMBL" id="BKCJ010142395">
    <property type="protein sequence ID" value="GEX96858.1"/>
    <property type="molecule type" value="Genomic_DNA"/>
</dbReference>
<feature type="region of interest" description="Disordered" evidence="1">
    <location>
        <begin position="1"/>
        <end position="115"/>
    </location>
</feature>
<evidence type="ECO:0000313" key="2">
    <source>
        <dbReference type="EMBL" id="GEX96858.1"/>
    </source>
</evidence>